<feature type="region of interest" description="Disordered" evidence="1">
    <location>
        <begin position="1"/>
        <end position="51"/>
    </location>
</feature>
<evidence type="ECO:0000313" key="2">
    <source>
        <dbReference type="EMBL" id="CBF69591.1"/>
    </source>
</evidence>
<dbReference type="HOGENOM" id="CLU_1695442_0_0_1"/>
<reference evidence="3" key="1">
    <citation type="journal article" date="2005" name="Nature">
        <title>Sequencing of Aspergillus nidulans and comparative analysis with A. fumigatus and A. oryzae.</title>
        <authorList>
            <person name="Galagan J.E."/>
            <person name="Calvo S.E."/>
            <person name="Cuomo C."/>
            <person name="Ma L.J."/>
            <person name="Wortman J.R."/>
            <person name="Batzoglou S."/>
            <person name="Lee S.I."/>
            <person name="Basturkmen M."/>
            <person name="Spevak C.C."/>
            <person name="Clutterbuck J."/>
            <person name="Kapitonov V."/>
            <person name="Jurka J."/>
            <person name="Scazzocchio C."/>
            <person name="Farman M."/>
            <person name="Butler J."/>
            <person name="Purcell S."/>
            <person name="Harris S."/>
            <person name="Braus G.H."/>
            <person name="Draht O."/>
            <person name="Busch S."/>
            <person name="D'Enfert C."/>
            <person name="Bouchier C."/>
            <person name="Goldman G.H."/>
            <person name="Bell-Pedersen D."/>
            <person name="Griffiths-Jones S."/>
            <person name="Doonan J.H."/>
            <person name="Yu J."/>
            <person name="Vienken K."/>
            <person name="Pain A."/>
            <person name="Freitag M."/>
            <person name="Selker E.U."/>
            <person name="Archer D.B."/>
            <person name="Penalva M.A."/>
            <person name="Oakley B.R."/>
            <person name="Momany M."/>
            <person name="Tanaka T."/>
            <person name="Kumagai T."/>
            <person name="Asai K."/>
            <person name="Machida M."/>
            <person name="Nierman W.C."/>
            <person name="Denning D.W."/>
            <person name="Caddick M."/>
            <person name="Hynes M."/>
            <person name="Paoletti M."/>
            <person name="Fischer R."/>
            <person name="Miller B."/>
            <person name="Dyer P."/>
            <person name="Sachs M.S."/>
            <person name="Osmani S.A."/>
            <person name="Birren B.W."/>
        </authorList>
    </citation>
    <scope>NUCLEOTIDE SEQUENCE [LARGE SCALE GENOMIC DNA]</scope>
    <source>
        <strain evidence="3">FGSC A4 / ATCC 38163 / CBS 112.46 / NRRL 194 / M139</strain>
    </source>
</reference>
<dbReference type="GeneID" id="2871274"/>
<feature type="compositionally biased region" description="Polar residues" evidence="1">
    <location>
        <begin position="22"/>
        <end position="36"/>
    </location>
</feature>
<evidence type="ECO:0000313" key="3">
    <source>
        <dbReference type="Proteomes" id="UP000000560"/>
    </source>
</evidence>
<dbReference type="OrthoDB" id="5089392at2759"/>
<dbReference type="KEGG" id="ani:ANIA_06379"/>
<accession>C8V0R2</accession>
<reference evidence="3" key="2">
    <citation type="journal article" date="2009" name="Fungal Genet. Biol.">
        <title>The 2008 update of the Aspergillus nidulans genome annotation: a community effort.</title>
        <authorList>
            <person name="Wortman J.R."/>
            <person name="Gilsenan J.M."/>
            <person name="Joardar V."/>
            <person name="Deegan J."/>
            <person name="Clutterbuck J."/>
            <person name="Andersen M.R."/>
            <person name="Archer D."/>
            <person name="Bencina M."/>
            <person name="Braus G."/>
            <person name="Coutinho P."/>
            <person name="von Dohren H."/>
            <person name="Doonan J."/>
            <person name="Driessen A.J."/>
            <person name="Durek P."/>
            <person name="Espeso E."/>
            <person name="Fekete E."/>
            <person name="Flipphi M."/>
            <person name="Estrada C.G."/>
            <person name="Geysens S."/>
            <person name="Goldman G."/>
            <person name="de Groot P.W."/>
            <person name="Hansen K."/>
            <person name="Harris S.D."/>
            <person name="Heinekamp T."/>
            <person name="Helmstaedt K."/>
            <person name="Henrissat B."/>
            <person name="Hofmann G."/>
            <person name="Homan T."/>
            <person name="Horio T."/>
            <person name="Horiuchi H."/>
            <person name="James S."/>
            <person name="Jones M."/>
            <person name="Karaffa L."/>
            <person name="Karanyi Z."/>
            <person name="Kato M."/>
            <person name="Keller N."/>
            <person name="Kelly D.E."/>
            <person name="Kiel J.A."/>
            <person name="Kim J.M."/>
            <person name="van der Klei I.J."/>
            <person name="Klis F.M."/>
            <person name="Kovalchuk A."/>
            <person name="Krasevec N."/>
            <person name="Kubicek C.P."/>
            <person name="Liu B."/>
            <person name="Maccabe A."/>
            <person name="Meyer V."/>
            <person name="Mirabito P."/>
            <person name="Miskei M."/>
            <person name="Mos M."/>
            <person name="Mullins J."/>
            <person name="Nelson D.R."/>
            <person name="Nielsen J."/>
            <person name="Oakley B.R."/>
            <person name="Osmani S.A."/>
            <person name="Pakula T."/>
            <person name="Paszewski A."/>
            <person name="Paulsen I."/>
            <person name="Pilsyk S."/>
            <person name="Pocsi I."/>
            <person name="Punt P.J."/>
            <person name="Ram A.F."/>
            <person name="Ren Q."/>
            <person name="Robellet X."/>
            <person name="Robson G."/>
            <person name="Seiboth B."/>
            <person name="van Solingen P."/>
            <person name="Specht T."/>
            <person name="Sun J."/>
            <person name="Taheri-Talesh N."/>
            <person name="Takeshita N."/>
            <person name="Ussery D."/>
            <person name="vanKuyk P.A."/>
            <person name="Visser H."/>
            <person name="van de Vondervoort P.J."/>
            <person name="de Vries R.P."/>
            <person name="Walton J."/>
            <person name="Xiang X."/>
            <person name="Xiong Y."/>
            <person name="Zeng A.P."/>
            <person name="Brandt B.W."/>
            <person name="Cornell M.J."/>
            <person name="van den Hondel C.A."/>
            <person name="Visser J."/>
            <person name="Oliver S.G."/>
            <person name="Turner G."/>
        </authorList>
    </citation>
    <scope>GENOME REANNOTATION</scope>
    <source>
        <strain evidence="3">FGSC A4 / ATCC 38163 / CBS 112.46 / NRRL 194 / M139</strain>
    </source>
</reference>
<dbReference type="EMBL" id="BN001301">
    <property type="protein sequence ID" value="CBF69591.1"/>
    <property type="molecule type" value="Genomic_DNA"/>
</dbReference>
<gene>
    <name evidence="2" type="ORF">ANIA_06379</name>
</gene>
<protein>
    <submittedName>
        <fullName evidence="2">Uncharacterized protein</fullName>
    </submittedName>
</protein>
<accession>Q5AZA1</accession>
<evidence type="ECO:0000256" key="1">
    <source>
        <dbReference type="SAM" id="MobiDB-lite"/>
    </source>
</evidence>
<proteinExistence type="predicted"/>
<sequence>MSRPNTPRSYPAGIDTSVPRDSFSSTESPSPLQSTPRRTGSSKSRASSDSRRRYDNTVYHYGRHSNYWLFGGFSVRDTHSVIFVELDQAEQELFIPGAAGAFSAQAVVAERATNEGCQLLMVARSLARYTFVHVSSVAEYWSWESQQSVLENKLN</sequence>
<dbReference type="RefSeq" id="XP_663983.1">
    <property type="nucleotide sequence ID" value="XM_658891.1"/>
</dbReference>
<dbReference type="InParanoid" id="Q5AZA1"/>
<dbReference type="Proteomes" id="UP000000560">
    <property type="component" value="Chromosome I"/>
</dbReference>
<dbReference type="VEuPathDB" id="FungiDB:AN6379"/>
<keyword evidence="3" id="KW-1185">Reference proteome</keyword>
<name>Q5AZA1_EMENI</name>
<organism evidence="2 3">
    <name type="scientific">Emericella nidulans (strain FGSC A4 / ATCC 38163 / CBS 112.46 / NRRL 194 / M139)</name>
    <name type="common">Aspergillus nidulans</name>
    <dbReference type="NCBI Taxonomy" id="227321"/>
    <lineage>
        <taxon>Eukaryota</taxon>
        <taxon>Fungi</taxon>
        <taxon>Dikarya</taxon>
        <taxon>Ascomycota</taxon>
        <taxon>Pezizomycotina</taxon>
        <taxon>Eurotiomycetes</taxon>
        <taxon>Eurotiomycetidae</taxon>
        <taxon>Eurotiales</taxon>
        <taxon>Aspergillaceae</taxon>
        <taxon>Aspergillus</taxon>
        <taxon>Aspergillus subgen. Nidulantes</taxon>
    </lineage>
</organism>
<dbReference type="AlphaFoldDB" id="Q5AZA1"/>